<evidence type="ECO:0008006" key="4">
    <source>
        <dbReference type="Google" id="ProtNLM"/>
    </source>
</evidence>
<comment type="caution">
    <text evidence="2">The sequence shown here is derived from an EMBL/GenBank/DDBJ whole genome shotgun (WGS) entry which is preliminary data.</text>
</comment>
<reference evidence="2 3" key="1">
    <citation type="submission" date="2022-05" db="EMBL/GenBank/DDBJ databases">
        <authorList>
            <consortium name="Genoscope - CEA"/>
            <person name="William W."/>
        </authorList>
    </citation>
    <scope>NUCLEOTIDE SEQUENCE [LARGE SCALE GENOMIC DNA]</scope>
</reference>
<dbReference type="Proteomes" id="UP001159405">
    <property type="component" value="Unassembled WGS sequence"/>
</dbReference>
<evidence type="ECO:0000313" key="2">
    <source>
        <dbReference type="EMBL" id="CAH3169651.1"/>
    </source>
</evidence>
<feature type="region of interest" description="Disordered" evidence="1">
    <location>
        <begin position="43"/>
        <end position="65"/>
    </location>
</feature>
<gene>
    <name evidence="2" type="ORF">PLOB_00010228</name>
</gene>
<name>A0ABN8QS37_9CNID</name>
<evidence type="ECO:0000313" key="3">
    <source>
        <dbReference type="Proteomes" id="UP001159405"/>
    </source>
</evidence>
<dbReference type="EMBL" id="CALNXK010000151">
    <property type="protein sequence ID" value="CAH3169651.1"/>
    <property type="molecule type" value="Genomic_DNA"/>
</dbReference>
<keyword evidence="3" id="KW-1185">Reference proteome</keyword>
<evidence type="ECO:0000256" key="1">
    <source>
        <dbReference type="SAM" id="MobiDB-lite"/>
    </source>
</evidence>
<accession>A0ABN8QS37</accession>
<protein>
    <recommendedName>
        <fullName evidence="4">CCHC-type domain-containing protein</fullName>
    </recommendedName>
</protein>
<sequence>MHQERNQFQYCGAESTHPRSECSAKKAKCFKCGKDRHYGSVCKSKSKGGSVNELQTQPTDAPFNEDSTAEDYAPVYFTATVNHLKMVIVKTLNCPLPQPHIHPLWLSKELSSQIIGLISCEINTAASCNILPLYKATTLIGTDLKLGQLTVNLKGYNDSPVENLGSCSVYFNHGKQTYKVSFEVTDSKGHMILGRQQALLMGYVSFPEIQQPVVRSRPK</sequence>
<proteinExistence type="predicted"/>
<organism evidence="2 3">
    <name type="scientific">Porites lobata</name>
    <dbReference type="NCBI Taxonomy" id="104759"/>
    <lineage>
        <taxon>Eukaryota</taxon>
        <taxon>Metazoa</taxon>
        <taxon>Cnidaria</taxon>
        <taxon>Anthozoa</taxon>
        <taxon>Hexacorallia</taxon>
        <taxon>Scleractinia</taxon>
        <taxon>Fungiina</taxon>
        <taxon>Poritidae</taxon>
        <taxon>Porites</taxon>
    </lineage>
</organism>